<protein>
    <submittedName>
        <fullName evidence="1">Transposase</fullName>
    </submittedName>
</protein>
<dbReference type="RefSeq" id="WP_028622770.1">
    <property type="nucleotide sequence ID" value="NZ_CP029693.1"/>
</dbReference>
<accession>A0A179SK09</accession>
<organism evidence="1 2">
    <name type="scientific">Pseudomonas putida</name>
    <name type="common">Arthrobacter siderocapsulatus</name>
    <dbReference type="NCBI Taxonomy" id="303"/>
    <lineage>
        <taxon>Bacteria</taxon>
        <taxon>Pseudomonadati</taxon>
        <taxon>Pseudomonadota</taxon>
        <taxon>Gammaproteobacteria</taxon>
        <taxon>Pseudomonadales</taxon>
        <taxon>Pseudomonadaceae</taxon>
        <taxon>Pseudomonas</taxon>
    </lineage>
</organism>
<dbReference type="AlphaFoldDB" id="A0A179SK09"/>
<dbReference type="NCBIfam" id="NF041282">
    <property type="entry name" value="TnpC_regulator"/>
    <property type="match status" value="1"/>
</dbReference>
<name>A0A179SK09_PSEPU</name>
<dbReference type="Proteomes" id="UP000250299">
    <property type="component" value="Chromosome"/>
</dbReference>
<dbReference type="InterPro" id="IPR049837">
    <property type="entry name" value="TnpC_reg-like"/>
</dbReference>
<dbReference type="EMBL" id="CP029693">
    <property type="protein sequence ID" value="AWY39054.1"/>
    <property type="molecule type" value="Genomic_DNA"/>
</dbReference>
<reference evidence="1 2" key="1">
    <citation type="submission" date="2018-05" db="EMBL/GenBank/DDBJ databases">
        <title>Whole genome sequence of Pseudomonas putida JBC17.</title>
        <authorList>
            <person name="Lee Y.H."/>
            <person name="David K."/>
        </authorList>
    </citation>
    <scope>NUCLEOTIDE SEQUENCE [LARGE SCALE GENOMIC DNA]</scope>
    <source>
        <strain evidence="1 2">JBC17</strain>
    </source>
</reference>
<evidence type="ECO:0000313" key="2">
    <source>
        <dbReference type="Proteomes" id="UP000250299"/>
    </source>
</evidence>
<gene>
    <name evidence="1" type="ORF">DKY63_03645</name>
</gene>
<proteinExistence type="predicted"/>
<evidence type="ECO:0000313" key="1">
    <source>
        <dbReference type="EMBL" id="AWY39054.1"/>
    </source>
</evidence>
<dbReference type="OrthoDB" id="582700at2"/>
<sequence>MINISPTSFRVTPCGEVDVAALDKLRNSFYTSQLLELVDRLDTSLAEVGGMIAVRDDLLKLHTMAQALVEGTLPPVTTEESCVWEVAESVLLDLETLSSWIRTAQMMIAPLVDLVPKHRVIESPDREGN</sequence>